<name>A0A0L7LQS5_OPEBR</name>
<evidence type="ECO:0000256" key="9">
    <source>
        <dbReference type="ARBA" id="ARBA00023303"/>
    </source>
</evidence>
<keyword evidence="12" id="KW-1133">Transmembrane helix</keyword>
<dbReference type="PANTHER" id="PTHR10582">
    <property type="entry name" value="TRANSIENT RECEPTOR POTENTIAL ION CHANNEL PROTEIN"/>
    <property type="match status" value="1"/>
</dbReference>
<organism evidence="13 14">
    <name type="scientific">Operophtera brumata</name>
    <name type="common">Winter moth</name>
    <name type="synonym">Phalaena brumata</name>
    <dbReference type="NCBI Taxonomy" id="104452"/>
    <lineage>
        <taxon>Eukaryota</taxon>
        <taxon>Metazoa</taxon>
        <taxon>Ecdysozoa</taxon>
        <taxon>Arthropoda</taxon>
        <taxon>Hexapoda</taxon>
        <taxon>Insecta</taxon>
        <taxon>Pterygota</taxon>
        <taxon>Neoptera</taxon>
        <taxon>Endopterygota</taxon>
        <taxon>Lepidoptera</taxon>
        <taxon>Glossata</taxon>
        <taxon>Ditrysia</taxon>
        <taxon>Geometroidea</taxon>
        <taxon>Geometridae</taxon>
        <taxon>Larentiinae</taxon>
        <taxon>Operophtera</taxon>
    </lineage>
</organism>
<evidence type="ECO:0000256" key="2">
    <source>
        <dbReference type="ARBA" id="ARBA00022448"/>
    </source>
</evidence>
<evidence type="ECO:0000256" key="8">
    <source>
        <dbReference type="ARBA" id="ARBA00023065"/>
    </source>
</evidence>
<comment type="caution">
    <text evidence="13">The sequence shown here is derived from an EMBL/GenBank/DDBJ whole genome shotgun (WGS) entry which is preliminary data.</text>
</comment>
<evidence type="ECO:0000256" key="5">
    <source>
        <dbReference type="ARBA" id="ARBA00022673"/>
    </source>
</evidence>
<dbReference type="AlphaFoldDB" id="A0A0L7LQS5"/>
<keyword evidence="10" id="KW-0040">ANK repeat</keyword>
<protein>
    <submittedName>
        <fullName evidence="13">Transient receptor potential cation channel subfamily V member 6</fullName>
    </submittedName>
</protein>
<dbReference type="GO" id="GO:0005262">
    <property type="term" value="F:calcium channel activity"/>
    <property type="evidence" value="ECO:0007669"/>
    <property type="project" value="UniProtKB-KW"/>
</dbReference>
<dbReference type="InterPro" id="IPR036770">
    <property type="entry name" value="Ankyrin_rpt-contain_sf"/>
</dbReference>
<keyword evidence="12" id="KW-0472">Membrane</keyword>
<reference evidence="13 14" key="1">
    <citation type="journal article" date="2015" name="Genome Biol. Evol.">
        <title>The genome of winter moth (Operophtera brumata) provides a genomic perspective on sexual dimorphism and phenology.</title>
        <authorList>
            <person name="Derks M.F."/>
            <person name="Smit S."/>
            <person name="Salis L."/>
            <person name="Schijlen E."/>
            <person name="Bossers A."/>
            <person name="Mateman C."/>
            <person name="Pijl A.S."/>
            <person name="de Ridder D."/>
            <person name="Groenen M.A."/>
            <person name="Visser M.E."/>
            <person name="Megens H.J."/>
        </authorList>
    </citation>
    <scope>NUCLEOTIDE SEQUENCE [LARGE SCALE GENOMIC DNA]</scope>
    <source>
        <strain evidence="13">WM2013NL</strain>
        <tissue evidence="13">Head and thorax</tissue>
    </source>
</reference>
<evidence type="ECO:0000256" key="10">
    <source>
        <dbReference type="PROSITE-ProRule" id="PRU00023"/>
    </source>
</evidence>
<feature type="compositionally biased region" description="Basic and acidic residues" evidence="11">
    <location>
        <begin position="505"/>
        <end position="517"/>
    </location>
</feature>
<evidence type="ECO:0000313" key="14">
    <source>
        <dbReference type="Proteomes" id="UP000037510"/>
    </source>
</evidence>
<gene>
    <name evidence="13" type="ORF">OBRU01_02529</name>
</gene>
<keyword evidence="6" id="KW-0677">Repeat</keyword>
<dbReference type="EMBL" id="JTDY01000305">
    <property type="protein sequence ID" value="KOB77785.1"/>
    <property type="molecule type" value="Genomic_DNA"/>
</dbReference>
<keyword evidence="9" id="KW-0407">Ion channel</keyword>
<dbReference type="STRING" id="104452.A0A0L7LQS5"/>
<evidence type="ECO:0000256" key="7">
    <source>
        <dbReference type="ARBA" id="ARBA00022837"/>
    </source>
</evidence>
<keyword evidence="7" id="KW-0106">Calcium</keyword>
<evidence type="ECO:0000256" key="6">
    <source>
        <dbReference type="ARBA" id="ARBA00022737"/>
    </source>
</evidence>
<dbReference type="InterPro" id="IPR002110">
    <property type="entry name" value="Ankyrin_rpt"/>
</dbReference>
<evidence type="ECO:0000256" key="1">
    <source>
        <dbReference type="ARBA" id="ARBA00004651"/>
    </source>
</evidence>
<dbReference type="SMART" id="SM00248">
    <property type="entry name" value="ANK"/>
    <property type="match status" value="3"/>
</dbReference>
<keyword evidence="12" id="KW-0812">Transmembrane</keyword>
<keyword evidence="3" id="KW-1003">Cell membrane</keyword>
<evidence type="ECO:0000256" key="11">
    <source>
        <dbReference type="SAM" id="MobiDB-lite"/>
    </source>
</evidence>
<sequence>MSVPLGVRAPDVQRAEPCARAAYRCGYRCAPLPCQECSVIEKIEFDKQEIIKVITKISSECPEPKRIHRLGRYQPNKMRPIKLKYTAIRHLTDEKICKDCNWNWNIGLQMERLIYIAIGYTVIRKVSCSTALLGMAVSDRGSRESKKRDVDFLACGVQGAGSVLDRVISQPSSEDHTVLYKLANYKKGTQQAMARAIHSIREELSTRGLLLETYTRGGMVAAERLIREEFVAYMYAGGRGRVINRAEYLRWKFRDQEQVTGETYTRGGMVAAERLIREEFVGYMYAGGRGRVINRAEYLRLARTLVKCFPKLSLDVVEGEEYLGKKNPPARQTNYEGLAYLGEYPLAWAACCANEAVYNLLLDSGAEPDRQDSAGNMILHMVVVTDKLDMFGYALRHPKVPASNGRTNRAGFTPLTLACQLGRASVFREMLELSAREFWRYSNITCSAYPLNALDTLLPDGRTNEVPEASAHLIAAPAAALRVGVPAAQQPGGRGAPGLGPRGLRRQDRAPPGERAGHHTQHPLLHLLCYYSAVKLTGPFVTMIYSMITGDMFTFGIIYCIVLFGFSQSFYFLYKDLGMTTYPNLSKTVFAVFMVFVPILLLNMLIAMMGNTYAHVIEQSEKEWVKQVSLQHVIEQSEKEWVKQWAKIVVSLERSVAQEDAHKYLQEYSIGLGPSDDPRYEQRAVMVIKSKAKTRAKQRKGALTNWKVNLRALARPTTLATSSAP</sequence>
<evidence type="ECO:0000256" key="4">
    <source>
        <dbReference type="ARBA" id="ARBA00022568"/>
    </source>
</evidence>
<feature type="region of interest" description="Disordered" evidence="11">
    <location>
        <begin position="489"/>
        <end position="519"/>
    </location>
</feature>
<feature type="repeat" description="ANK" evidence="10">
    <location>
        <begin position="341"/>
        <end position="373"/>
    </location>
</feature>
<dbReference type="Proteomes" id="UP000037510">
    <property type="component" value="Unassembled WGS sequence"/>
</dbReference>
<dbReference type="PANTHER" id="PTHR10582:SF2">
    <property type="entry name" value="INACTIVE"/>
    <property type="match status" value="1"/>
</dbReference>
<dbReference type="InterPro" id="IPR024862">
    <property type="entry name" value="TRPV"/>
</dbReference>
<dbReference type="GO" id="GO:0005886">
    <property type="term" value="C:plasma membrane"/>
    <property type="evidence" value="ECO:0007669"/>
    <property type="project" value="UniProtKB-SubCell"/>
</dbReference>
<keyword evidence="14" id="KW-1185">Reference proteome</keyword>
<evidence type="ECO:0000256" key="3">
    <source>
        <dbReference type="ARBA" id="ARBA00022475"/>
    </source>
</evidence>
<dbReference type="Gene3D" id="1.25.40.20">
    <property type="entry name" value="Ankyrin repeat-containing domain"/>
    <property type="match status" value="1"/>
</dbReference>
<feature type="transmembrane region" description="Helical" evidence="12">
    <location>
        <begin position="589"/>
        <end position="610"/>
    </location>
</feature>
<keyword evidence="13" id="KW-0675">Receptor</keyword>
<evidence type="ECO:0000313" key="13">
    <source>
        <dbReference type="EMBL" id="KOB77785.1"/>
    </source>
</evidence>
<proteinExistence type="predicted"/>
<keyword evidence="8" id="KW-0406">Ion transport</keyword>
<keyword evidence="2" id="KW-0813">Transport</keyword>
<dbReference type="SUPFAM" id="SSF48403">
    <property type="entry name" value="Ankyrin repeat"/>
    <property type="match status" value="1"/>
</dbReference>
<dbReference type="GO" id="GO:0098703">
    <property type="term" value="P:calcium ion import across plasma membrane"/>
    <property type="evidence" value="ECO:0007669"/>
    <property type="project" value="TreeGrafter"/>
</dbReference>
<keyword evidence="4" id="KW-0109">Calcium transport</keyword>
<evidence type="ECO:0000256" key="12">
    <source>
        <dbReference type="SAM" id="Phobius"/>
    </source>
</evidence>
<dbReference type="PROSITE" id="PS50088">
    <property type="entry name" value="ANK_REPEAT"/>
    <property type="match status" value="1"/>
</dbReference>
<comment type="subcellular location">
    <subcellularLocation>
        <location evidence="1">Cell membrane</location>
        <topology evidence="1">Multi-pass membrane protein</topology>
    </subcellularLocation>
</comment>
<keyword evidence="5" id="KW-0107">Calcium channel</keyword>
<feature type="transmembrane region" description="Helical" evidence="12">
    <location>
        <begin position="552"/>
        <end position="574"/>
    </location>
</feature>
<feature type="compositionally biased region" description="Gly residues" evidence="11">
    <location>
        <begin position="492"/>
        <end position="501"/>
    </location>
</feature>
<dbReference type="Pfam" id="PF12796">
    <property type="entry name" value="Ank_2"/>
    <property type="match status" value="1"/>
</dbReference>
<accession>A0A0L7LQS5</accession>